<reference evidence="1 2" key="2">
    <citation type="submission" date="2018-06" db="EMBL/GenBank/DDBJ databases">
        <title>Metagenomic assembly of (sub)arctic Cyanobacteria and their associated microbiome from non-axenic cultures.</title>
        <authorList>
            <person name="Baurain D."/>
        </authorList>
    </citation>
    <scope>NUCLEOTIDE SEQUENCE [LARGE SCALE GENOMIC DNA]</scope>
    <source>
        <strain evidence="1">ULC041bin1</strain>
    </source>
</reference>
<dbReference type="AlphaFoldDB" id="A0A2W4XNR4"/>
<reference evidence="2" key="1">
    <citation type="submission" date="2018-04" db="EMBL/GenBank/DDBJ databases">
        <authorList>
            <person name="Cornet L."/>
        </authorList>
    </citation>
    <scope>NUCLEOTIDE SEQUENCE [LARGE SCALE GENOMIC DNA]</scope>
</reference>
<sequence>MSVETVGSPPPEADRVRSVLEQQLPEIIASFNQVLRDQYGIAGISVGGFTVVPESAVASKVTCDQDSCSIG</sequence>
<evidence type="ECO:0000313" key="2">
    <source>
        <dbReference type="Proteomes" id="UP000249081"/>
    </source>
</evidence>
<dbReference type="EMBL" id="QBMN01000125">
    <property type="protein sequence ID" value="PZO37251.1"/>
    <property type="molecule type" value="Genomic_DNA"/>
</dbReference>
<dbReference type="Proteomes" id="UP000249081">
    <property type="component" value="Unassembled WGS sequence"/>
</dbReference>
<evidence type="ECO:0000313" key="1">
    <source>
        <dbReference type="EMBL" id="PZO37251.1"/>
    </source>
</evidence>
<comment type="caution">
    <text evidence="1">The sequence shown here is derived from an EMBL/GenBank/DDBJ whole genome shotgun (WGS) entry which is preliminary data.</text>
</comment>
<gene>
    <name evidence="1" type="ORF">DCF17_16130</name>
</gene>
<protein>
    <submittedName>
        <fullName evidence="1">Uncharacterized protein</fullName>
    </submittedName>
</protein>
<name>A0A2W4XNR4_9CYAN</name>
<accession>A0A2W4XNR4</accession>
<organism evidence="1 2">
    <name type="scientific">Shackletoniella antarctica</name>
    <dbReference type="NCBI Taxonomy" id="268115"/>
    <lineage>
        <taxon>Bacteria</taxon>
        <taxon>Bacillati</taxon>
        <taxon>Cyanobacteriota</taxon>
        <taxon>Cyanophyceae</taxon>
        <taxon>Oculatellales</taxon>
        <taxon>Oculatellaceae</taxon>
        <taxon>Shackletoniella</taxon>
    </lineage>
</organism>
<proteinExistence type="predicted"/>